<dbReference type="Proteomes" id="UP000477782">
    <property type="component" value="Unassembled WGS sequence"/>
</dbReference>
<dbReference type="InterPro" id="IPR008334">
    <property type="entry name" value="5'-Nucleotdase_C"/>
</dbReference>
<dbReference type="PANTHER" id="PTHR11575:SF6">
    <property type="entry name" value="2',3'-CYCLIC-NUCLEOTIDE 2'-PHOSPHODIESTERASE_3'-NUCLEOTIDASE"/>
    <property type="match status" value="1"/>
</dbReference>
<evidence type="ECO:0000313" key="5">
    <source>
        <dbReference type="EMBL" id="NEY89886.1"/>
    </source>
</evidence>
<keyword evidence="1" id="KW-0732">Signal</keyword>
<dbReference type="InterPro" id="IPR036907">
    <property type="entry name" value="5'-Nucleotdase_C_sf"/>
</dbReference>
<dbReference type="GO" id="GO:0000166">
    <property type="term" value="F:nucleotide binding"/>
    <property type="evidence" value="ECO:0007669"/>
    <property type="project" value="UniProtKB-KW"/>
</dbReference>
<dbReference type="PRINTS" id="PR01607">
    <property type="entry name" value="APYRASEFAMLY"/>
</dbReference>
<accession>A0A6M0QR82</accession>
<name>A0A6M0QR82_9RHOB</name>
<organism evidence="5 6">
    <name type="scientific">Tabrizicola oligotrophica</name>
    <dbReference type="NCBI Taxonomy" id="2710650"/>
    <lineage>
        <taxon>Bacteria</taxon>
        <taxon>Pseudomonadati</taxon>
        <taxon>Pseudomonadota</taxon>
        <taxon>Alphaproteobacteria</taxon>
        <taxon>Rhodobacterales</taxon>
        <taxon>Paracoccaceae</taxon>
        <taxon>Tabrizicola</taxon>
    </lineage>
</organism>
<evidence type="ECO:0000256" key="2">
    <source>
        <dbReference type="RuleBase" id="RU362119"/>
    </source>
</evidence>
<feature type="domain" description="5'-Nucleotidase C-terminal" evidence="4">
    <location>
        <begin position="346"/>
        <end position="523"/>
    </location>
</feature>
<dbReference type="SUPFAM" id="SSF56300">
    <property type="entry name" value="Metallo-dependent phosphatases"/>
    <property type="match status" value="1"/>
</dbReference>
<comment type="similarity">
    <text evidence="2">Belongs to the 5'-nucleotidase family.</text>
</comment>
<dbReference type="InterPro" id="IPR004843">
    <property type="entry name" value="Calcineurin-like_PHP"/>
</dbReference>
<dbReference type="GO" id="GO:0009166">
    <property type="term" value="P:nucleotide catabolic process"/>
    <property type="evidence" value="ECO:0007669"/>
    <property type="project" value="InterPro"/>
</dbReference>
<sequence>MRLLATSDLHAHILPWDDLADRPAPDRGLAQVASLIAQARAEVPGSLLLDNGDFLNGSPLSDHATEVAEQDRSHRHPMIAGMNRLGYDAATLGNHELSNGLGHLRRALSQAEFPVVATNLDRINPADGKRRAYLPRQILLHRVLTDQHGQQHRLVIGVLGFLPPQTALWERRHMAGTLAARGILAAARAEVPRLRRAGADLVIALSHSGLGDGVCEDADENVSAALSALDGIDAVIAGHTHQAFPGEGGGRPARPLVMPGFFGSHLGVIDLSLDHDGSGWRVAGHRTEVRPVSRRRGPQGLVEALVQTDAAIAASAAEDLAAMRAQAAIPVGECAVALHSYFALIGHSPVQTLLAEAQMRNMRRALNGKPEAALPMLVAVAPFKAGGRGGPGNYTAIPPGPLTARNIADLYIHPNSPVALRITGRELADWLERSVSLFNRIAPGTEDSPLIDPDFPAYNFDMIHGLTFRIDLSQPARFDCLGRQVNPASRRVTGMSRLGRPVAPDEEFVLVTNSYRSSGGAGFAGTEPARVVLEQARHLRRILQDHVAQTGRVAPTGAADWGFAPMPGTTVTFDTAPGAAELAKDIAGLEVMGLQPTGFLRFRLRL</sequence>
<keyword evidence="6" id="KW-1185">Reference proteome</keyword>
<dbReference type="NCBIfam" id="NF006938">
    <property type="entry name" value="PRK09420.1"/>
    <property type="match status" value="1"/>
</dbReference>
<dbReference type="Gene3D" id="3.90.780.10">
    <property type="entry name" value="5'-Nucleotidase, C-terminal domain"/>
    <property type="match status" value="1"/>
</dbReference>
<dbReference type="PANTHER" id="PTHR11575">
    <property type="entry name" value="5'-NUCLEOTIDASE-RELATED"/>
    <property type="match status" value="1"/>
</dbReference>
<evidence type="ECO:0000256" key="1">
    <source>
        <dbReference type="ARBA" id="ARBA00022729"/>
    </source>
</evidence>
<reference evidence="5 6" key="1">
    <citation type="submission" date="2020-02" db="EMBL/GenBank/DDBJ databases">
        <authorList>
            <person name="Chen W.-M."/>
        </authorList>
    </citation>
    <scope>NUCLEOTIDE SEQUENCE [LARGE SCALE GENOMIC DNA]</scope>
    <source>
        <strain evidence="5 6">KMS-5</strain>
    </source>
</reference>
<proteinExistence type="inferred from homology"/>
<protein>
    <submittedName>
        <fullName evidence="5">Bifunctional 2',3'-cyclic-nucleotide 2'-phosphodiesterase/3'-nucleotidase</fullName>
    </submittedName>
</protein>
<evidence type="ECO:0000259" key="4">
    <source>
        <dbReference type="Pfam" id="PF02872"/>
    </source>
</evidence>
<dbReference type="EMBL" id="JAAIVJ010000002">
    <property type="protein sequence ID" value="NEY89886.1"/>
    <property type="molecule type" value="Genomic_DNA"/>
</dbReference>
<dbReference type="InterPro" id="IPR029052">
    <property type="entry name" value="Metallo-depent_PP-like"/>
</dbReference>
<keyword evidence="2" id="KW-0378">Hydrolase</keyword>
<feature type="domain" description="Calcineurin-like phosphoesterase" evidence="3">
    <location>
        <begin position="1"/>
        <end position="242"/>
    </location>
</feature>
<dbReference type="GO" id="GO:0030288">
    <property type="term" value="C:outer membrane-bounded periplasmic space"/>
    <property type="evidence" value="ECO:0007669"/>
    <property type="project" value="TreeGrafter"/>
</dbReference>
<dbReference type="Gene3D" id="3.60.21.10">
    <property type="match status" value="1"/>
</dbReference>
<dbReference type="Pfam" id="PF02872">
    <property type="entry name" value="5_nucleotid_C"/>
    <property type="match status" value="1"/>
</dbReference>
<evidence type="ECO:0000313" key="6">
    <source>
        <dbReference type="Proteomes" id="UP000477782"/>
    </source>
</evidence>
<keyword evidence="2" id="KW-0547">Nucleotide-binding</keyword>
<dbReference type="Pfam" id="PF00149">
    <property type="entry name" value="Metallophos"/>
    <property type="match status" value="1"/>
</dbReference>
<evidence type="ECO:0000259" key="3">
    <source>
        <dbReference type="Pfam" id="PF00149"/>
    </source>
</evidence>
<dbReference type="SUPFAM" id="SSF55816">
    <property type="entry name" value="5'-nucleotidase (syn. UDP-sugar hydrolase), C-terminal domain"/>
    <property type="match status" value="1"/>
</dbReference>
<dbReference type="InterPro" id="IPR006179">
    <property type="entry name" value="5_nucleotidase/apyrase"/>
</dbReference>
<dbReference type="AlphaFoldDB" id="A0A6M0QR82"/>
<dbReference type="GO" id="GO:0016787">
    <property type="term" value="F:hydrolase activity"/>
    <property type="evidence" value="ECO:0007669"/>
    <property type="project" value="UniProtKB-KW"/>
</dbReference>
<comment type="caution">
    <text evidence="5">The sequence shown here is derived from an EMBL/GenBank/DDBJ whole genome shotgun (WGS) entry which is preliminary data.</text>
</comment>
<gene>
    <name evidence="5" type="ORF">G4Z14_06195</name>
</gene>
<dbReference type="RefSeq" id="WP_164623915.1">
    <property type="nucleotide sequence ID" value="NZ_JAAIVJ010000002.1"/>
</dbReference>